<evidence type="ECO:0000313" key="5">
    <source>
        <dbReference type="EMBL" id="NYF81263.1"/>
    </source>
</evidence>
<dbReference type="NCBIfam" id="TIGR00368">
    <property type="entry name" value="YifB family Mg chelatase-like AAA ATPase"/>
    <property type="match status" value="1"/>
</dbReference>
<comment type="similarity">
    <text evidence="1">Belongs to the Mg-chelatase subunits D/I family. ComM subfamily.</text>
</comment>
<dbReference type="Gene3D" id="3.30.230.10">
    <property type="match status" value="1"/>
</dbReference>
<dbReference type="InterPro" id="IPR014721">
    <property type="entry name" value="Ribsml_uS5_D2-typ_fold_subgr"/>
</dbReference>
<dbReference type="InterPro" id="IPR020568">
    <property type="entry name" value="Ribosomal_Su5_D2-typ_SF"/>
</dbReference>
<dbReference type="InterPro" id="IPR045006">
    <property type="entry name" value="CHLI-like"/>
</dbReference>
<evidence type="ECO:0000256" key="1">
    <source>
        <dbReference type="ARBA" id="ARBA00006354"/>
    </source>
</evidence>
<proteinExistence type="inferred from homology"/>
<dbReference type="PANTHER" id="PTHR32039:SF7">
    <property type="entry name" value="COMPETENCE PROTEIN COMM"/>
    <property type="match status" value="1"/>
</dbReference>
<dbReference type="InterPro" id="IPR025158">
    <property type="entry name" value="Mg_chelat-rel_C"/>
</dbReference>
<dbReference type="SUPFAM" id="SSF52540">
    <property type="entry name" value="P-loop containing nucleoside triphosphate hydrolases"/>
    <property type="match status" value="1"/>
</dbReference>
<evidence type="ECO:0000259" key="4">
    <source>
        <dbReference type="SMART" id="SM00382"/>
    </source>
</evidence>
<dbReference type="RefSeq" id="WP_179493099.1">
    <property type="nucleotide sequence ID" value="NZ_JACCCW010000002.1"/>
</dbReference>
<evidence type="ECO:0000256" key="2">
    <source>
        <dbReference type="ARBA" id="ARBA00022741"/>
    </source>
</evidence>
<evidence type="ECO:0000313" key="6">
    <source>
        <dbReference type="Proteomes" id="UP000589520"/>
    </source>
</evidence>
<dbReference type="GO" id="GO:0003677">
    <property type="term" value="F:DNA binding"/>
    <property type="evidence" value="ECO:0007669"/>
    <property type="project" value="InterPro"/>
</dbReference>
<dbReference type="EMBL" id="JACCCW010000002">
    <property type="protein sequence ID" value="NYF81263.1"/>
    <property type="molecule type" value="Genomic_DNA"/>
</dbReference>
<dbReference type="PRINTS" id="PR01657">
    <property type="entry name" value="MCMFAMILY"/>
</dbReference>
<gene>
    <name evidence="5" type="ORF">HDF17_003583</name>
</gene>
<dbReference type="PANTHER" id="PTHR32039">
    <property type="entry name" value="MAGNESIUM-CHELATASE SUBUNIT CHLI"/>
    <property type="match status" value="1"/>
</dbReference>
<name>A0A7Y9PJV3_9BACT</name>
<dbReference type="SMART" id="SM00382">
    <property type="entry name" value="AAA"/>
    <property type="match status" value="1"/>
</dbReference>
<dbReference type="Pfam" id="PF13541">
    <property type="entry name" value="ChlI"/>
    <property type="match status" value="1"/>
</dbReference>
<keyword evidence="6" id="KW-1185">Reference proteome</keyword>
<dbReference type="InterPro" id="IPR004482">
    <property type="entry name" value="Mg_chelat-rel"/>
</dbReference>
<dbReference type="Pfam" id="PF01078">
    <property type="entry name" value="Mg_chelatase"/>
    <property type="match status" value="1"/>
</dbReference>
<dbReference type="Pfam" id="PF13335">
    <property type="entry name" value="Mg_chelatase_C"/>
    <property type="match status" value="1"/>
</dbReference>
<keyword evidence="2" id="KW-0547">Nucleotide-binding</keyword>
<feature type="domain" description="AAA+ ATPase" evidence="4">
    <location>
        <begin position="220"/>
        <end position="403"/>
    </location>
</feature>
<dbReference type="SUPFAM" id="SSF54211">
    <property type="entry name" value="Ribosomal protein S5 domain 2-like"/>
    <property type="match status" value="1"/>
</dbReference>
<evidence type="ECO:0000256" key="3">
    <source>
        <dbReference type="ARBA" id="ARBA00022840"/>
    </source>
</evidence>
<accession>A0A7Y9PJV3</accession>
<dbReference type="InterPro" id="IPR027417">
    <property type="entry name" value="P-loop_NTPase"/>
</dbReference>
<keyword evidence="3" id="KW-0067">ATP-binding</keyword>
<dbReference type="Gene3D" id="3.40.50.300">
    <property type="entry name" value="P-loop containing nucleotide triphosphate hydrolases"/>
    <property type="match status" value="1"/>
</dbReference>
<dbReference type="AlphaFoldDB" id="A0A7Y9PJV3"/>
<dbReference type="Proteomes" id="UP000589520">
    <property type="component" value="Unassembled WGS sequence"/>
</dbReference>
<sequence length="530" mass="57484">MLFKVRSAAVYGIDAHIIDVEVDYSGIKLTQEEFHTVGLPDAAVRESRDRVRSAIKNSGFDMPPTRITINLAPADLKKEGSGFDLPIAIGILGAYGALHNKELEDFLLVGELGLDGALRAVQGMLPIAVAARAKGIPNLIIPASNAREAAVVAGVNVYPVKSLLEVRELLNSASLGALKATPLKVETNELLGEMQHFPFDFKDVRGQQVAKRALEVAAAGGHNILMIGPPGSGKTMLAKRLPSILAPLRFEEALETTKIHSVAGVLDAEQGLVTHRPFRSPHHTISDAGLIGGGAVPRPGEVSLAHNGLLFLDELPEFPRNVLEVLRQPLEDGMVTIARAAMSLSFPARFMLAAAMNPCPCGYFNDKSRECMCTPPMIQRYVSKVSGPLLDRIDIHIEVPAVQYKELRGGSASEGSAEIRGRVLAARERQQERFAAAAERTKGTPRAASRPVFANAQMSTQQIRMYCELASDAERLLERAMQQQGLSARAHDRILKVARTIADIEGAQGIEVKHIAEAIQYRTLDRSYWS</sequence>
<comment type="caution">
    <text evidence="5">The sequence shown here is derived from an EMBL/GenBank/DDBJ whole genome shotgun (WGS) entry which is preliminary data.</text>
</comment>
<dbReference type="InterPro" id="IPR003593">
    <property type="entry name" value="AAA+_ATPase"/>
</dbReference>
<protein>
    <submittedName>
        <fullName evidence="5">Magnesium chelatase family protein</fullName>
    </submittedName>
</protein>
<organism evidence="5 6">
    <name type="scientific">Granulicella arctica</name>
    <dbReference type="NCBI Taxonomy" id="940613"/>
    <lineage>
        <taxon>Bacteria</taxon>
        <taxon>Pseudomonadati</taxon>
        <taxon>Acidobacteriota</taxon>
        <taxon>Terriglobia</taxon>
        <taxon>Terriglobales</taxon>
        <taxon>Acidobacteriaceae</taxon>
        <taxon>Granulicella</taxon>
    </lineage>
</organism>
<dbReference type="InterPro" id="IPR000523">
    <property type="entry name" value="Mg_chelatse_chII-like_cat_dom"/>
</dbReference>
<reference evidence="5 6" key="1">
    <citation type="submission" date="2020-07" db="EMBL/GenBank/DDBJ databases">
        <title>Genomic Encyclopedia of Type Strains, Phase IV (KMG-V): Genome sequencing to study the core and pangenomes of soil and plant-associated prokaryotes.</title>
        <authorList>
            <person name="Whitman W."/>
        </authorList>
    </citation>
    <scope>NUCLEOTIDE SEQUENCE [LARGE SCALE GENOMIC DNA]</scope>
    <source>
        <strain evidence="5 6">X4EP2</strain>
    </source>
</reference>
<dbReference type="GO" id="GO:0005524">
    <property type="term" value="F:ATP binding"/>
    <property type="evidence" value="ECO:0007669"/>
    <property type="project" value="UniProtKB-KW"/>
</dbReference>
<dbReference type="InterPro" id="IPR001208">
    <property type="entry name" value="MCM_dom"/>
</dbReference>